<feature type="coiled-coil region" evidence="1">
    <location>
        <begin position="341"/>
        <end position="417"/>
    </location>
</feature>
<feature type="region of interest" description="Disordered" evidence="2">
    <location>
        <begin position="225"/>
        <end position="277"/>
    </location>
</feature>
<protein>
    <submittedName>
        <fullName evidence="3">Uncharacterized protein</fullName>
    </submittedName>
</protein>
<dbReference type="Proteomes" id="UP001480595">
    <property type="component" value="Unassembled WGS sequence"/>
</dbReference>
<organism evidence="3 4">
    <name type="scientific">Apiospora phragmitis</name>
    <dbReference type="NCBI Taxonomy" id="2905665"/>
    <lineage>
        <taxon>Eukaryota</taxon>
        <taxon>Fungi</taxon>
        <taxon>Dikarya</taxon>
        <taxon>Ascomycota</taxon>
        <taxon>Pezizomycotina</taxon>
        <taxon>Sordariomycetes</taxon>
        <taxon>Xylariomycetidae</taxon>
        <taxon>Amphisphaeriales</taxon>
        <taxon>Apiosporaceae</taxon>
        <taxon>Apiospora</taxon>
    </lineage>
</organism>
<dbReference type="RefSeq" id="XP_066710505.1">
    <property type="nucleotide sequence ID" value="XM_066861395.1"/>
</dbReference>
<evidence type="ECO:0000256" key="2">
    <source>
        <dbReference type="SAM" id="MobiDB-lite"/>
    </source>
</evidence>
<proteinExistence type="predicted"/>
<dbReference type="GeneID" id="92094458"/>
<sequence length="455" mass="51410">MPGNTVRFATTVVAVCEGQHETAAANSINLGRSFKFEANYRPSATVLFKLSITLTEDVTLYLRFTPDVIASLKKLACSNEDDNRPPYFDTIQGYLNSHRSFTRLEFRLHSYRRGQLIVPNGFDPNHYNNNGEVCRVLASIASLAAASTFSLYMHDRDLPKTQYQTVYNAYQSWPSATKAQKEALERMMDLRTLYKGKGGARLDIKTQDGLSSLIPGAVAPTIPIGPPSYDCPPDYGDQDDLLPPSQHSTAPGSESDIATIAAPTPPGYEEGGYHRRGSEIPGDIEGMYAYSILISHVCQCPLTWRLGPCSKRVWSSDSENASRSRSLKRRATGPLLQHDIIEGLKAEIREQRERVERLEEENDRLRSSNQDLEDRLSKIEGLQEMMDEKVTLAEANHDELRQDHESLENQVTYEEERAKDWMEPMIQKYIQDKAEEIVASIKDDVRQQLRRAFDN</sequence>
<name>A0ABR1TNM8_9PEZI</name>
<comment type="caution">
    <text evidence="3">The sequence shown here is derived from an EMBL/GenBank/DDBJ whole genome shotgun (WGS) entry which is preliminary data.</text>
</comment>
<keyword evidence="4" id="KW-1185">Reference proteome</keyword>
<accession>A0ABR1TNM8</accession>
<evidence type="ECO:0000256" key="1">
    <source>
        <dbReference type="SAM" id="Coils"/>
    </source>
</evidence>
<dbReference type="EMBL" id="JAQQWL010000011">
    <property type="protein sequence ID" value="KAK8048256.1"/>
    <property type="molecule type" value="Genomic_DNA"/>
</dbReference>
<reference evidence="3 4" key="1">
    <citation type="submission" date="2023-01" db="EMBL/GenBank/DDBJ databases">
        <title>Analysis of 21 Apiospora genomes using comparative genomics revels a genus with tremendous synthesis potential of carbohydrate active enzymes and secondary metabolites.</title>
        <authorList>
            <person name="Sorensen T."/>
        </authorList>
    </citation>
    <scope>NUCLEOTIDE SEQUENCE [LARGE SCALE GENOMIC DNA]</scope>
    <source>
        <strain evidence="3 4">CBS 135458</strain>
    </source>
</reference>
<evidence type="ECO:0000313" key="4">
    <source>
        <dbReference type="Proteomes" id="UP001480595"/>
    </source>
</evidence>
<evidence type="ECO:0000313" key="3">
    <source>
        <dbReference type="EMBL" id="KAK8048256.1"/>
    </source>
</evidence>
<keyword evidence="1" id="KW-0175">Coiled coil</keyword>
<gene>
    <name evidence="3" type="ORF">PG994_009986</name>
</gene>